<dbReference type="OrthoDB" id="3935133at2759"/>
<reference evidence="2" key="1">
    <citation type="journal article" date="2020" name="Stud. Mycol.">
        <title>101 Dothideomycetes genomes: a test case for predicting lifestyles and emergence of pathogens.</title>
        <authorList>
            <person name="Haridas S."/>
            <person name="Albert R."/>
            <person name="Binder M."/>
            <person name="Bloem J."/>
            <person name="Labutti K."/>
            <person name="Salamov A."/>
            <person name="Andreopoulos B."/>
            <person name="Baker S."/>
            <person name="Barry K."/>
            <person name="Bills G."/>
            <person name="Bluhm B."/>
            <person name="Cannon C."/>
            <person name="Castanera R."/>
            <person name="Culley D."/>
            <person name="Daum C."/>
            <person name="Ezra D."/>
            <person name="Gonzalez J."/>
            <person name="Henrissat B."/>
            <person name="Kuo A."/>
            <person name="Liang C."/>
            <person name="Lipzen A."/>
            <person name="Lutzoni F."/>
            <person name="Magnuson J."/>
            <person name="Mondo S."/>
            <person name="Nolan M."/>
            <person name="Ohm R."/>
            <person name="Pangilinan J."/>
            <person name="Park H.-J."/>
            <person name="Ramirez L."/>
            <person name="Alfaro M."/>
            <person name="Sun H."/>
            <person name="Tritt A."/>
            <person name="Yoshinaga Y."/>
            <person name="Zwiers L.-H."/>
            <person name="Turgeon B."/>
            <person name="Goodwin S."/>
            <person name="Spatafora J."/>
            <person name="Crous P."/>
            <person name="Grigoriev I."/>
        </authorList>
    </citation>
    <scope>NUCLEOTIDE SEQUENCE</scope>
    <source>
        <strain evidence="2">CBS 125425</strain>
    </source>
</reference>
<accession>A0A9P4QTZ7</accession>
<keyword evidence="3" id="KW-1185">Reference proteome</keyword>
<feature type="region of interest" description="Disordered" evidence="1">
    <location>
        <begin position="165"/>
        <end position="184"/>
    </location>
</feature>
<evidence type="ECO:0000256" key="1">
    <source>
        <dbReference type="SAM" id="MobiDB-lite"/>
    </source>
</evidence>
<sequence>MAASKTLSPFTKSVPKDENEWKEKRESLGLALPAQRIHAFLLLTRRSSSLPHPGNKSEPDRPEDVLGVLPEYLSLALELHVAAKYVAQVTNYVTLLFVCIAVVVRSLDVDAEIVDGHIKNFLDKVQKEKCKADRDHIRRLRSSVPWVVARMHELYEKVQQAVRPSTNMPNTPRPIRQTRCLRGR</sequence>
<dbReference type="AlphaFoldDB" id="A0A9P4QTZ7"/>
<name>A0A9P4QTZ7_9PLEO</name>
<gene>
    <name evidence="2" type="ORF">EJ04DRAFT_514496</name>
</gene>
<proteinExistence type="predicted"/>
<comment type="caution">
    <text evidence="2">The sequence shown here is derived from an EMBL/GenBank/DDBJ whole genome shotgun (WGS) entry which is preliminary data.</text>
</comment>
<evidence type="ECO:0000313" key="3">
    <source>
        <dbReference type="Proteomes" id="UP000799444"/>
    </source>
</evidence>
<evidence type="ECO:0000313" key="2">
    <source>
        <dbReference type="EMBL" id="KAF2731545.1"/>
    </source>
</evidence>
<protein>
    <submittedName>
        <fullName evidence="2">Uncharacterized protein</fullName>
    </submittedName>
</protein>
<dbReference type="EMBL" id="ML996193">
    <property type="protein sequence ID" value="KAF2731545.1"/>
    <property type="molecule type" value="Genomic_DNA"/>
</dbReference>
<dbReference type="Proteomes" id="UP000799444">
    <property type="component" value="Unassembled WGS sequence"/>
</dbReference>
<organism evidence="2 3">
    <name type="scientific">Polyplosphaeria fusca</name>
    <dbReference type="NCBI Taxonomy" id="682080"/>
    <lineage>
        <taxon>Eukaryota</taxon>
        <taxon>Fungi</taxon>
        <taxon>Dikarya</taxon>
        <taxon>Ascomycota</taxon>
        <taxon>Pezizomycotina</taxon>
        <taxon>Dothideomycetes</taxon>
        <taxon>Pleosporomycetidae</taxon>
        <taxon>Pleosporales</taxon>
        <taxon>Tetraplosphaeriaceae</taxon>
        <taxon>Polyplosphaeria</taxon>
    </lineage>
</organism>